<organism evidence="10 11">
    <name type="scientific">Corynebacterium kutscheri</name>
    <dbReference type="NCBI Taxonomy" id="35755"/>
    <lineage>
        <taxon>Bacteria</taxon>
        <taxon>Bacillati</taxon>
        <taxon>Actinomycetota</taxon>
        <taxon>Actinomycetes</taxon>
        <taxon>Mycobacteriales</taxon>
        <taxon>Corynebacteriaceae</taxon>
        <taxon>Corynebacterium</taxon>
    </lineage>
</organism>
<gene>
    <name evidence="10" type="primary">RbsA</name>
    <name evidence="10" type="ORF">NCTC949_00271</name>
</gene>
<dbReference type="EC" id="3.6.3.17" evidence="10"/>
<dbReference type="CDD" id="cd03216">
    <property type="entry name" value="ABC_Carb_Monos_I"/>
    <property type="match status" value="1"/>
</dbReference>
<evidence type="ECO:0000256" key="5">
    <source>
        <dbReference type="ARBA" id="ARBA00022741"/>
    </source>
</evidence>
<evidence type="ECO:0000256" key="6">
    <source>
        <dbReference type="ARBA" id="ARBA00022840"/>
    </source>
</evidence>
<evidence type="ECO:0000256" key="7">
    <source>
        <dbReference type="ARBA" id="ARBA00022967"/>
    </source>
</evidence>
<keyword evidence="7" id="KW-1278">Translocase</keyword>
<dbReference type="InterPro" id="IPR003439">
    <property type="entry name" value="ABC_transporter-like_ATP-bd"/>
</dbReference>
<dbReference type="PANTHER" id="PTHR43790">
    <property type="entry name" value="CARBOHYDRATE TRANSPORT ATP-BINDING PROTEIN MG119-RELATED"/>
    <property type="match status" value="1"/>
</dbReference>
<evidence type="ECO:0000259" key="9">
    <source>
        <dbReference type="PROSITE" id="PS50893"/>
    </source>
</evidence>
<dbReference type="GO" id="GO:0005524">
    <property type="term" value="F:ATP binding"/>
    <property type="evidence" value="ECO:0007669"/>
    <property type="project" value="UniProtKB-KW"/>
</dbReference>
<proteinExistence type="predicted"/>
<dbReference type="Proteomes" id="UP000271380">
    <property type="component" value="Chromosome"/>
</dbReference>
<evidence type="ECO:0000256" key="2">
    <source>
        <dbReference type="ARBA" id="ARBA00022448"/>
    </source>
</evidence>
<dbReference type="InterPro" id="IPR027417">
    <property type="entry name" value="P-loop_NTPase"/>
</dbReference>
<dbReference type="SMART" id="SM00382">
    <property type="entry name" value="AAA"/>
    <property type="match status" value="2"/>
</dbReference>
<keyword evidence="4" id="KW-0677">Repeat</keyword>
<dbReference type="AlphaFoldDB" id="A0AB38VPG3"/>
<feature type="domain" description="ABC transporter" evidence="9">
    <location>
        <begin position="10"/>
        <end position="245"/>
    </location>
</feature>
<evidence type="ECO:0000256" key="4">
    <source>
        <dbReference type="ARBA" id="ARBA00022737"/>
    </source>
</evidence>
<dbReference type="InterPro" id="IPR050107">
    <property type="entry name" value="ABC_carbohydrate_import_ATPase"/>
</dbReference>
<keyword evidence="6" id="KW-0067">ATP-binding</keyword>
<feature type="domain" description="ABC transporter" evidence="9">
    <location>
        <begin position="281"/>
        <end position="528"/>
    </location>
</feature>
<keyword evidence="10" id="KW-0378">Hydrolase</keyword>
<sequence length="575" mass="60193">MNTPTAETVLELRKVAKSFGPVEVIKNVTLQVRKGKVLALLGENGAGKSTLIKMIAGIYAPDSGEIFIDGAAVTIPTAKASESLGIATIHQELNLVPTMSVAENIMLGRIPQKWGLVHRKHLIAQAQTALKLIGLDIDLHTMVGELGIAKQQLIEIAKALSMNARILILDEPTAALTANEIEVLFTLLGQLKEKGVAMIFISHHLEELARIADTIAVLRDGSLIAEVAADTPQPELVRLMVGRDINDQYPRQVGQQYQHGLNPDTVASASASTSASAAPSVDKQNSAPVLLEVTNLSATGKFKNINFTLHAGEVVGMAGLVGAGRTEVIRAISGADKYDTGSIQVNGIPLAPGNIAAAIKAGIGHIPEDRKAQALVLGSSVGENLGYATLMSTSRAGLADLRGQNTRARAVAEKLRIRMAHLNQPISSLSGGNQQKVIFGRWVLAGSTVLLLDEPTRGVDVGAKVEIYNIINEVTAAGGAVLMVSSDLPEILGMSDRILVLSGGTLAGELPAGASQDEVMKLAVSQVSSSVTPDDLTEATTMTTGFNLGTTASSVPTARIMHAATPDSPAEGMYS</sequence>
<evidence type="ECO:0000256" key="3">
    <source>
        <dbReference type="ARBA" id="ARBA00022475"/>
    </source>
</evidence>
<keyword evidence="3" id="KW-1003">Cell membrane</keyword>
<reference evidence="10 11" key="1">
    <citation type="submission" date="2018-12" db="EMBL/GenBank/DDBJ databases">
        <authorList>
            <consortium name="Pathogen Informatics"/>
        </authorList>
    </citation>
    <scope>NUCLEOTIDE SEQUENCE [LARGE SCALE GENOMIC DNA]</scope>
    <source>
        <strain evidence="10 11">NCTC949</strain>
    </source>
</reference>
<evidence type="ECO:0000256" key="8">
    <source>
        <dbReference type="ARBA" id="ARBA00023136"/>
    </source>
</evidence>
<dbReference type="PROSITE" id="PS00211">
    <property type="entry name" value="ABC_TRANSPORTER_1"/>
    <property type="match status" value="1"/>
</dbReference>
<keyword evidence="8" id="KW-0472">Membrane</keyword>
<keyword evidence="5" id="KW-0547">Nucleotide-binding</keyword>
<protein>
    <submittedName>
        <fullName evidence="10">ABC-type transporter, duplicated ATPase component</fullName>
        <ecNumber evidence="10">3.6.3.17</ecNumber>
    </submittedName>
</protein>
<dbReference type="Gene3D" id="3.40.50.300">
    <property type="entry name" value="P-loop containing nucleotide triphosphate hydrolases"/>
    <property type="match status" value="2"/>
</dbReference>
<accession>A0AB38VPG3</accession>
<dbReference type="PROSITE" id="PS50893">
    <property type="entry name" value="ABC_TRANSPORTER_2"/>
    <property type="match status" value="2"/>
</dbReference>
<dbReference type="GO" id="GO:0016887">
    <property type="term" value="F:ATP hydrolysis activity"/>
    <property type="evidence" value="ECO:0007669"/>
    <property type="project" value="InterPro"/>
</dbReference>
<dbReference type="InterPro" id="IPR017871">
    <property type="entry name" value="ABC_transporter-like_CS"/>
</dbReference>
<comment type="subcellular location">
    <subcellularLocation>
        <location evidence="1">Cell membrane</location>
        <topology evidence="1">Peripheral membrane protein</topology>
    </subcellularLocation>
</comment>
<dbReference type="FunFam" id="3.40.50.300:FF:000127">
    <property type="entry name" value="Ribose import ATP-binding protein RbsA"/>
    <property type="match status" value="1"/>
</dbReference>
<dbReference type="EMBL" id="LR134377">
    <property type="protein sequence ID" value="VEH04787.1"/>
    <property type="molecule type" value="Genomic_DNA"/>
</dbReference>
<dbReference type="PANTHER" id="PTHR43790:SF9">
    <property type="entry name" value="GALACTOFURANOSE TRANSPORTER ATP-BINDING PROTEIN YTFR"/>
    <property type="match status" value="1"/>
</dbReference>
<dbReference type="SUPFAM" id="SSF52540">
    <property type="entry name" value="P-loop containing nucleoside triphosphate hydrolases"/>
    <property type="match status" value="2"/>
</dbReference>
<dbReference type="GO" id="GO:0005886">
    <property type="term" value="C:plasma membrane"/>
    <property type="evidence" value="ECO:0007669"/>
    <property type="project" value="UniProtKB-SubCell"/>
</dbReference>
<name>A0AB38VPG3_9CORY</name>
<evidence type="ECO:0000313" key="11">
    <source>
        <dbReference type="Proteomes" id="UP000271380"/>
    </source>
</evidence>
<dbReference type="InterPro" id="IPR003593">
    <property type="entry name" value="AAA+_ATPase"/>
</dbReference>
<dbReference type="Pfam" id="PF00005">
    <property type="entry name" value="ABC_tran"/>
    <property type="match status" value="2"/>
</dbReference>
<evidence type="ECO:0000313" key="10">
    <source>
        <dbReference type="EMBL" id="VEH04787.1"/>
    </source>
</evidence>
<keyword evidence="2" id="KW-0813">Transport</keyword>
<evidence type="ECO:0000256" key="1">
    <source>
        <dbReference type="ARBA" id="ARBA00004202"/>
    </source>
</evidence>
<dbReference type="CDD" id="cd03215">
    <property type="entry name" value="ABC_Carb_Monos_II"/>
    <property type="match status" value="1"/>
</dbReference>